<comment type="catalytic activity">
    <reaction evidence="14">
        <text>L-alpha-aminoacyl-L-lysine(out) = L-alpha-aminoacyl-L-lysine(in)</text>
        <dbReference type="Rhea" id="RHEA:79383"/>
        <dbReference type="ChEBI" id="CHEBI:229966"/>
    </reaction>
</comment>
<dbReference type="Proteomes" id="UP000286931">
    <property type="component" value="Unassembled WGS sequence"/>
</dbReference>
<evidence type="ECO:0000256" key="26">
    <source>
        <dbReference type="SAM" id="MobiDB-lite"/>
    </source>
</evidence>
<dbReference type="PROSITE" id="PS50850">
    <property type="entry name" value="MFS"/>
    <property type="match status" value="1"/>
</dbReference>
<dbReference type="OrthoDB" id="4332123at2"/>
<evidence type="ECO:0000256" key="7">
    <source>
        <dbReference type="ARBA" id="ARBA00023136"/>
    </source>
</evidence>
<dbReference type="CDD" id="cd06174">
    <property type="entry name" value="MFS"/>
    <property type="match status" value="1"/>
</dbReference>
<comment type="function">
    <text evidence="24">Lysosomal dipeptide uniporter that selectively exports lysine, arginine or histidine-containing dipeptides with a net positive charge from the lysosome lumen into the cytosol. Could play a role in a specific type of protein O-glycosylation indirectly regulating macrophages migration and tissue invasion. Also essential for liver homeostasis.</text>
</comment>
<dbReference type="InterPro" id="IPR020846">
    <property type="entry name" value="MFS_dom"/>
</dbReference>
<sequence length="455" mass="48019">MANGPRSPHDRTLRRGLLMWALGSSVYLVAIFHRTSLGVASGLAGRRFRIGPAELSMFTVQQLVAAAALQLPAGVLVDRFGPRKTLTVALLVMAVGQAAFASTHSFPLGLAARTLLGLGDAATFVGVLRLTTSWCPERRIALLVQLTSVLGMAGNLISTVPLRMTLERLGWTPAFLGAALLTTAMAGVVVGVVRDRPHVAARTPNRPAPPSASRDRTEPPRDEPPASARRTPTWLREMRADISAVRRVRGTRLGFWMCFTGAFSFMAFSLLWGFPFLTRGQGLSAAAAGRLLMLLVVVNMTIGPVFGQIAATRPGSRVRVNVTTSAIVAALWACVLVWPGPAPLPLLILLVTALGMCGPSSMLGADVARTSNPGDRAATAAAMANTGGHAGTLAAVALVGAALNVAEALGFTDRTTYTVAFAVQWTLFPIGVRILLRHTGKLRTSDGQETQPTRA</sequence>
<evidence type="ECO:0000256" key="27">
    <source>
        <dbReference type="SAM" id="Phobius"/>
    </source>
</evidence>
<comment type="catalytic activity">
    <reaction evidence="15">
        <text>L-aspartyl-L-lysine(out) = L-aspartyl-L-lysine(in)</text>
        <dbReference type="Rhea" id="RHEA:79411"/>
        <dbReference type="ChEBI" id="CHEBI:229953"/>
    </reaction>
</comment>
<comment type="catalytic activity">
    <reaction evidence="17">
        <text>L-lysyl-L-lysine(out) = L-lysyl-L-lysine(in)</text>
        <dbReference type="Rhea" id="RHEA:79403"/>
        <dbReference type="ChEBI" id="CHEBI:229956"/>
    </reaction>
</comment>
<evidence type="ECO:0000256" key="23">
    <source>
        <dbReference type="ARBA" id="ARBA00045018"/>
    </source>
</evidence>
<evidence type="ECO:0000256" key="12">
    <source>
        <dbReference type="ARBA" id="ARBA00044884"/>
    </source>
</evidence>
<evidence type="ECO:0000256" key="17">
    <source>
        <dbReference type="ARBA" id="ARBA00044900"/>
    </source>
</evidence>
<comment type="similarity">
    <text evidence="3">Belongs to the major facilitator superfamily.</text>
</comment>
<dbReference type="RefSeq" id="WP_126635251.1">
    <property type="nucleotide sequence ID" value="NZ_BIFH01000013.1"/>
</dbReference>
<dbReference type="Gene3D" id="1.20.1250.20">
    <property type="entry name" value="MFS general substrate transporter like domains"/>
    <property type="match status" value="1"/>
</dbReference>
<evidence type="ECO:0000256" key="6">
    <source>
        <dbReference type="ARBA" id="ARBA00022989"/>
    </source>
</evidence>
<comment type="catalytic activity">
    <reaction evidence="21">
        <text>L-lysyl-glycine(out) = L-lysyl-glycine(in)</text>
        <dbReference type="Rhea" id="RHEA:79407"/>
        <dbReference type="ChEBI" id="CHEBI:191202"/>
    </reaction>
</comment>
<comment type="catalytic activity">
    <reaction evidence="9">
        <text>L-lysyl-L-alanine(out) = L-lysyl-L-alanine(in)</text>
        <dbReference type="Rhea" id="RHEA:79399"/>
        <dbReference type="ChEBI" id="CHEBI:229954"/>
    </reaction>
</comment>
<gene>
    <name evidence="29" type="ORF">EHYA_00595</name>
</gene>
<evidence type="ECO:0000256" key="24">
    <source>
        <dbReference type="ARBA" id="ARBA00045709"/>
    </source>
</evidence>
<dbReference type="InterPro" id="IPR036259">
    <property type="entry name" value="MFS_trans_sf"/>
</dbReference>
<evidence type="ECO:0000256" key="2">
    <source>
        <dbReference type="ARBA" id="ARBA00004651"/>
    </source>
</evidence>
<feature type="transmembrane region" description="Helical" evidence="27">
    <location>
        <begin position="174"/>
        <end position="193"/>
    </location>
</feature>
<feature type="compositionally biased region" description="Basic and acidic residues" evidence="26">
    <location>
        <begin position="213"/>
        <end position="224"/>
    </location>
</feature>
<dbReference type="EMBL" id="BIFH01000013">
    <property type="protein sequence ID" value="GCD92952.1"/>
    <property type="molecule type" value="Genomic_DNA"/>
</dbReference>
<evidence type="ECO:0000256" key="11">
    <source>
        <dbReference type="ARBA" id="ARBA00044881"/>
    </source>
</evidence>
<organism evidence="29 30">
    <name type="scientific">Embleya hyalina</name>
    <dbReference type="NCBI Taxonomy" id="516124"/>
    <lineage>
        <taxon>Bacteria</taxon>
        <taxon>Bacillati</taxon>
        <taxon>Actinomycetota</taxon>
        <taxon>Actinomycetes</taxon>
        <taxon>Kitasatosporales</taxon>
        <taxon>Streptomycetaceae</taxon>
        <taxon>Embleya</taxon>
    </lineage>
</organism>
<evidence type="ECO:0000313" key="30">
    <source>
        <dbReference type="Proteomes" id="UP000286931"/>
    </source>
</evidence>
<keyword evidence="4" id="KW-0813">Transport</keyword>
<evidence type="ECO:0000256" key="9">
    <source>
        <dbReference type="ARBA" id="ARBA00044876"/>
    </source>
</evidence>
<evidence type="ECO:0000256" key="15">
    <source>
        <dbReference type="ARBA" id="ARBA00044898"/>
    </source>
</evidence>
<evidence type="ECO:0000256" key="16">
    <source>
        <dbReference type="ARBA" id="ARBA00044899"/>
    </source>
</evidence>
<reference evidence="29 30" key="1">
    <citation type="submission" date="2018-12" db="EMBL/GenBank/DDBJ databases">
        <title>Draft genome sequence of Embleya hyalina NBRC 13850T.</title>
        <authorList>
            <person name="Komaki H."/>
            <person name="Hosoyama A."/>
            <person name="Kimura A."/>
            <person name="Ichikawa N."/>
            <person name="Tamura T."/>
        </authorList>
    </citation>
    <scope>NUCLEOTIDE SEQUENCE [LARGE SCALE GENOMIC DNA]</scope>
    <source>
        <strain evidence="29 30">NBRC 13850</strain>
    </source>
</reference>
<comment type="catalytic activity">
    <reaction evidence="11">
        <text>L-alpha-aminoacyl-L-arginine(out) = L-alpha-aminoacyl-L-arginine(in)</text>
        <dbReference type="Rhea" id="RHEA:79367"/>
        <dbReference type="ChEBI" id="CHEBI:229968"/>
    </reaction>
</comment>
<comment type="caution">
    <text evidence="29">The sequence shown here is derived from an EMBL/GenBank/DDBJ whole genome shotgun (WGS) entry which is preliminary data.</text>
</comment>
<evidence type="ECO:0000313" key="29">
    <source>
        <dbReference type="EMBL" id="GCD92952.1"/>
    </source>
</evidence>
<comment type="catalytic activity">
    <reaction evidence="16">
        <text>L-arginyl-L-alpha-amino acid(out) = L-arginyl-L-alpha-amino acid(in)</text>
        <dbReference type="Rhea" id="RHEA:79371"/>
        <dbReference type="ChEBI" id="CHEBI:84315"/>
    </reaction>
</comment>
<dbReference type="InterPro" id="IPR011701">
    <property type="entry name" value="MFS"/>
</dbReference>
<dbReference type="InterPro" id="IPR052187">
    <property type="entry name" value="MFSD1"/>
</dbReference>
<evidence type="ECO:0000256" key="18">
    <source>
        <dbReference type="ARBA" id="ARBA00044903"/>
    </source>
</evidence>
<evidence type="ECO:0000256" key="22">
    <source>
        <dbReference type="ARBA" id="ARBA00044985"/>
    </source>
</evidence>
<accession>A0A401YED3</accession>
<evidence type="ECO:0000256" key="8">
    <source>
        <dbReference type="ARBA" id="ARBA00023228"/>
    </source>
</evidence>
<evidence type="ECO:0000259" key="28">
    <source>
        <dbReference type="PROSITE" id="PS50850"/>
    </source>
</evidence>
<evidence type="ECO:0000256" key="10">
    <source>
        <dbReference type="ARBA" id="ARBA00044878"/>
    </source>
</evidence>
<evidence type="ECO:0000256" key="5">
    <source>
        <dbReference type="ARBA" id="ARBA00022692"/>
    </source>
</evidence>
<dbReference type="GO" id="GO:0005765">
    <property type="term" value="C:lysosomal membrane"/>
    <property type="evidence" value="ECO:0007669"/>
    <property type="project" value="UniProtKB-SubCell"/>
</dbReference>
<feature type="transmembrane region" description="Helical" evidence="27">
    <location>
        <begin position="286"/>
        <end position="306"/>
    </location>
</feature>
<comment type="subcellular location">
    <subcellularLocation>
        <location evidence="2">Cell membrane</location>
        <topology evidence="2">Multi-pass membrane protein</topology>
    </subcellularLocation>
    <subcellularLocation>
        <location evidence="1">Lysosome membrane</location>
        <topology evidence="1">Multi-pass membrane protein</topology>
    </subcellularLocation>
</comment>
<protein>
    <recommendedName>
        <fullName evidence="22">Lysosomal dipeptide transporter MFSD1</fullName>
    </recommendedName>
    <alternativeName>
        <fullName evidence="23">Major facilitator superfamily domain-containing protein 1</fullName>
    </alternativeName>
</protein>
<evidence type="ECO:0000256" key="1">
    <source>
        <dbReference type="ARBA" id="ARBA00004155"/>
    </source>
</evidence>
<feature type="domain" description="Major facilitator superfamily (MFS) profile" evidence="28">
    <location>
        <begin position="19"/>
        <end position="443"/>
    </location>
</feature>
<comment type="subunit">
    <text evidence="25">Homodimer. Interacts with lysosomal protein GLMP (via lumenal domain); the interaction starts while both proteins are still in the endoplasmic reticulum and is required for stabilization of MFSD1 in lysosomes but has no direct effect on its targeting to lysosomes or transporter activity.</text>
</comment>
<feature type="transmembrane region" description="Helical" evidence="27">
    <location>
        <begin position="55"/>
        <end position="77"/>
    </location>
</feature>
<keyword evidence="30" id="KW-1185">Reference proteome</keyword>
<feature type="transmembrane region" description="Helical" evidence="27">
    <location>
        <begin position="344"/>
        <end position="365"/>
    </location>
</feature>
<comment type="catalytic activity">
    <reaction evidence="13">
        <text>L-lysyl-L-alpha-amino acid(out) = L-lysyl-L-alpha-amino acid(in)</text>
        <dbReference type="Rhea" id="RHEA:79387"/>
        <dbReference type="ChEBI" id="CHEBI:229965"/>
    </reaction>
</comment>
<dbReference type="GO" id="GO:0005886">
    <property type="term" value="C:plasma membrane"/>
    <property type="evidence" value="ECO:0007669"/>
    <property type="project" value="UniProtKB-SubCell"/>
</dbReference>
<dbReference type="GO" id="GO:0022857">
    <property type="term" value="F:transmembrane transporter activity"/>
    <property type="evidence" value="ECO:0007669"/>
    <property type="project" value="InterPro"/>
</dbReference>
<evidence type="ECO:0000256" key="20">
    <source>
        <dbReference type="ARBA" id="ARBA00044919"/>
    </source>
</evidence>
<dbReference type="SUPFAM" id="SSF103473">
    <property type="entry name" value="MFS general substrate transporter"/>
    <property type="match status" value="1"/>
</dbReference>
<evidence type="ECO:0000256" key="4">
    <source>
        <dbReference type="ARBA" id="ARBA00022448"/>
    </source>
</evidence>
<feature type="transmembrane region" description="Helical" evidence="27">
    <location>
        <begin position="140"/>
        <end position="162"/>
    </location>
</feature>
<name>A0A401YED3_9ACTN</name>
<feature type="transmembrane region" description="Helical" evidence="27">
    <location>
        <begin position="318"/>
        <end position="338"/>
    </location>
</feature>
<feature type="transmembrane region" description="Helical" evidence="27">
    <location>
        <begin position="16"/>
        <end position="35"/>
    </location>
</feature>
<evidence type="ECO:0000256" key="14">
    <source>
        <dbReference type="ARBA" id="ARBA00044893"/>
    </source>
</evidence>
<comment type="catalytic activity">
    <reaction evidence="12">
        <text>L-alpha-aminoacyl-L-histidine(out) = L-alpha-aminoacyl-L-histidine(in)</text>
        <dbReference type="Rhea" id="RHEA:79375"/>
        <dbReference type="ChEBI" id="CHEBI:229967"/>
    </reaction>
</comment>
<evidence type="ECO:0000256" key="3">
    <source>
        <dbReference type="ARBA" id="ARBA00008335"/>
    </source>
</evidence>
<feature type="transmembrane region" description="Helical" evidence="27">
    <location>
        <begin position="253"/>
        <end position="274"/>
    </location>
</feature>
<comment type="catalytic activity">
    <reaction evidence="10">
        <text>L-histidyl-glycine(out) = L-histidyl-glycine(in)</text>
        <dbReference type="Rhea" id="RHEA:79395"/>
        <dbReference type="ChEBI" id="CHEBI:229957"/>
    </reaction>
</comment>
<evidence type="ECO:0000256" key="25">
    <source>
        <dbReference type="ARBA" id="ARBA00046376"/>
    </source>
</evidence>
<keyword evidence="8" id="KW-0458">Lysosome</keyword>
<feature type="transmembrane region" description="Helical" evidence="27">
    <location>
        <begin position="86"/>
        <end position="104"/>
    </location>
</feature>
<keyword evidence="7 27" id="KW-0472">Membrane</keyword>
<evidence type="ECO:0000256" key="19">
    <source>
        <dbReference type="ARBA" id="ARBA00044912"/>
    </source>
</evidence>
<feature type="transmembrane region" description="Helical" evidence="27">
    <location>
        <begin position="415"/>
        <end position="436"/>
    </location>
</feature>
<comment type="catalytic activity">
    <reaction evidence="20">
        <text>L-alanyl-L-lysine(out) = L-alanyl-L-lysine(in)</text>
        <dbReference type="Rhea" id="RHEA:79415"/>
        <dbReference type="ChEBI" id="CHEBI:192470"/>
    </reaction>
</comment>
<feature type="transmembrane region" description="Helical" evidence="27">
    <location>
        <begin position="377"/>
        <end position="403"/>
    </location>
</feature>
<dbReference type="PANTHER" id="PTHR23512:SF3">
    <property type="entry name" value="MAJOR FACILITATOR SUPERFAMILY DOMAIN-CONTAINING PROTEIN 1"/>
    <property type="match status" value="1"/>
</dbReference>
<dbReference type="AlphaFoldDB" id="A0A401YED3"/>
<evidence type="ECO:0000256" key="13">
    <source>
        <dbReference type="ARBA" id="ARBA00044891"/>
    </source>
</evidence>
<comment type="catalytic activity">
    <reaction evidence="19">
        <text>L-histidyl-L-alpha-amino acid(out) = L-histidyl-L-alpha-amino acid(in)</text>
        <dbReference type="Rhea" id="RHEA:79379"/>
        <dbReference type="ChEBI" id="CHEBI:229964"/>
    </reaction>
</comment>
<feature type="region of interest" description="Disordered" evidence="26">
    <location>
        <begin position="200"/>
        <end position="232"/>
    </location>
</feature>
<dbReference type="PANTHER" id="PTHR23512">
    <property type="entry name" value="MAJOR FACILITATOR SUPERFAMILY DOMAIN-CONTAINING PROTEIN 1"/>
    <property type="match status" value="1"/>
</dbReference>
<proteinExistence type="inferred from homology"/>
<feature type="transmembrane region" description="Helical" evidence="27">
    <location>
        <begin position="110"/>
        <end position="128"/>
    </location>
</feature>
<keyword evidence="6 27" id="KW-1133">Transmembrane helix</keyword>
<dbReference type="Pfam" id="PF07690">
    <property type="entry name" value="MFS_1"/>
    <property type="match status" value="1"/>
</dbReference>
<comment type="catalytic activity">
    <reaction evidence="18">
        <text>L-arginyl-glycine(out) = L-arginyl-glycine(in)</text>
        <dbReference type="Rhea" id="RHEA:79391"/>
        <dbReference type="ChEBI" id="CHEBI:229955"/>
    </reaction>
</comment>
<keyword evidence="5 27" id="KW-0812">Transmembrane</keyword>
<evidence type="ECO:0000256" key="21">
    <source>
        <dbReference type="ARBA" id="ARBA00044924"/>
    </source>
</evidence>